<protein>
    <recommendedName>
        <fullName evidence="4">Lipoprotein</fullName>
    </recommendedName>
</protein>
<dbReference type="Proteomes" id="UP000830639">
    <property type="component" value="Chromosome"/>
</dbReference>
<organism evidence="2 3">
    <name type="scientific">Gottfriedia acidiceleris</name>
    <dbReference type="NCBI Taxonomy" id="371036"/>
    <lineage>
        <taxon>Bacteria</taxon>
        <taxon>Bacillati</taxon>
        <taxon>Bacillota</taxon>
        <taxon>Bacilli</taxon>
        <taxon>Bacillales</taxon>
        <taxon>Bacillaceae</taxon>
        <taxon>Gottfriedia</taxon>
    </lineage>
</organism>
<reference evidence="2 3" key="1">
    <citation type="submission" date="2022-04" db="EMBL/GenBank/DDBJ databases">
        <title>Mechanism of arsenic methylation and mitigation arsenic toxicity by Bacillus sp. LH14 from an Arsenic-Contaminated Paddy Soil.</title>
        <authorList>
            <person name="Wang D."/>
        </authorList>
    </citation>
    <scope>NUCLEOTIDE SEQUENCE [LARGE SCALE GENOMIC DNA]</scope>
    <source>
        <strain evidence="2 3">LH14</strain>
    </source>
</reference>
<evidence type="ECO:0008006" key="4">
    <source>
        <dbReference type="Google" id="ProtNLM"/>
    </source>
</evidence>
<dbReference type="RefSeq" id="WP_248267891.1">
    <property type="nucleotide sequence ID" value="NZ_CP096034.1"/>
</dbReference>
<keyword evidence="1" id="KW-0732">Signal</keyword>
<evidence type="ECO:0000313" key="2">
    <source>
        <dbReference type="EMBL" id="UPM54806.1"/>
    </source>
</evidence>
<gene>
    <name evidence="2" type="ORF">MY490_02735</name>
</gene>
<evidence type="ECO:0000313" key="3">
    <source>
        <dbReference type="Proteomes" id="UP000830639"/>
    </source>
</evidence>
<feature type="chain" id="PRO_5045346257" description="Lipoprotein" evidence="1">
    <location>
        <begin position="23"/>
        <end position="149"/>
    </location>
</feature>
<keyword evidence="3" id="KW-1185">Reference proteome</keyword>
<dbReference type="EMBL" id="CP096034">
    <property type="protein sequence ID" value="UPM54806.1"/>
    <property type="molecule type" value="Genomic_DNA"/>
</dbReference>
<accession>A0ABY4JLU5</accession>
<feature type="signal peptide" evidence="1">
    <location>
        <begin position="1"/>
        <end position="22"/>
    </location>
</feature>
<sequence length="149" mass="16795">MRIKLFSVFLIMIALVVGCSKTTLNISTSDIEKVKVELLKEETQKQGKLYTLKLINGSDFVIKQNNVYVSFPIEINQNAHKGNDYKVEAKGNKLDIQPGEDRILNVYMPFDGLDKESLAIDDPSYQLVGYLKQVDGKHLFTIGGDLKNK</sequence>
<name>A0ABY4JLU5_9BACI</name>
<proteinExistence type="predicted"/>
<dbReference type="PROSITE" id="PS51257">
    <property type="entry name" value="PROKAR_LIPOPROTEIN"/>
    <property type="match status" value="1"/>
</dbReference>
<evidence type="ECO:0000256" key="1">
    <source>
        <dbReference type="SAM" id="SignalP"/>
    </source>
</evidence>